<feature type="compositionally biased region" description="Low complexity" evidence="1">
    <location>
        <begin position="24"/>
        <end position="37"/>
    </location>
</feature>
<evidence type="ECO:0000256" key="1">
    <source>
        <dbReference type="SAM" id="MobiDB-lite"/>
    </source>
</evidence>
<feature type="region of interest" description="Disordered" evidence="1">
    <location>
        <begin position="1"/>
        <end position="37"/>
    </location>
</feature>
<dbReference type="EMBL" id="KZ992096">
    <property type="protein sequence ID" value="RKP22446.1"/>
    <property type="molecule type" value="Genomic_DNA"/>
</dbReference>
<protein>
    <submittedName>
        <fullName evidence="2">Uncharacterized protein</fullName>
    </submittedName>
</protein>
<dbReference type="AlphaFoldDB" id="A0A4P9YRG3"/>
<reference evidence="3" key="1">
    <citation type="journal article" date="2018" name="Nat. Microbiol.">
        <title>Leveraging single-cell genomics to expand the fungal tree of life.</title>
        <authorList>
            <person name="Ahrendt S.R."/>
            <person name="Quandt C.A."/>
            <person name="Ciobanu D."/>
            <person name="Clum A."/>
            <person name="Salamov A."/>
            <person name="Andreopoulos B."/>
            <person name="Cheng J.F."/>
            <person name="Woyke T."/>
            <person name="Pelin A."/>
            <person name="Henrissat B."/>
            <person name="Reynolds N.K."/>
            <person name="Benny G.L."/>
            <person name="Smith M.E."/>
            <person name="James T.Y."/>
            <person name="Grigoriev I.V."/>
        </authorList>
    </citation>
    <scope>NUCLEOTIDE SEQUENCE [LARGE SCALE GENOMIC DNA]</scope>
    <source>
        <strain evidence="3">Benny S71-1</strain>
    </source>
</reference>
<keyword evidence="3" id="KW-1185">Reference proteome</keyword>
<evidence type="ECO:0000313" key="2">
    <source>
        <dbReference type="EMBL" id="RKP22446.1"/>
    </source>
</evidence>
<sequence>MTQVSPRAWPPTSRLRETTPPPSSSSSSSKTDGSSAYSVTDLTPLVVTVVVTEPGMGGDKEEVKLTWIPAPAKTRCTADFEEIDDMMELKYALPEPITGIEHITVEPEIMKLIEFVNRQVGHPSMHVKIPKHAVSANVLPVLHGYFLRFFRLHLNRCRITRMRLDTFYLNENGSINLTETKYGNLSLYILDQLALFACAANGWGLQWRHVHSM</sequence>
<dbReference type="Pfam" id="PF13092">
    <property type="entry name" value="CENP-L"/>
    <property type="match status" value="1"/>
</dbReference>
<dbReference type="Proteomes" id="UP000278143">
    <property type="component" value="Unassembled WGS sequence"/>
</dbReference>
<name>A0A4P9YRG3_9FUNG</name>
<evidence type="ECO:0000313" key="3">
    <source>
        <dbReference type="Proteomes" id="UP000278143"/>
    </source>
</evidence>
<organism evidence="2 3">
    <name type="scientific">Syncephalis pseudoplumigaleata</name>
    <dbReference type="NCBI Taxonomy" id="1712513"/>
    <lineage>
        <taxon>Eukaryota</taxon>
        <taxon>Fungi</taxon>
        <taxon>Fungi incertae sedis</taxon>
        <taxon>Zoopagomycota</taxon>
        <taxon>Zoopagomycotina</taxon>
        <taxon>Zoopagomycetes</taxon>
        <taxon>Zoopagales</taxon>
        <taxon>Piptocephalidaceae</taxon>
        <taxon>Syncephalis</taxon>
    </lineage>
</organism>
<gene>
    <name evidence="2" type="ORF">SYNPS1DRAFT_31958</name>
</gene>
<proteinExistence type="predicted"/>
<accession>A0A4P9YRG3</accession>
<dbReference type="InterPro" id="IPR025204">
    <property type="entry name" value="CENP-L"/>
</dbReference>